<dbReference type="PANTHER" id="PTHR24234:SF7">
    <property type="entry name" value="G-PROTEIN COUPLED RECEPTOR 132-RELATED"/>
    <property type="match status" value="1"/>
</dbReference>
<keyword evidence="16" id="KW-1185">Reference proteome</keyword>
<dbReference type="Proteomes" id="UP000694891">
    <property type="component" value="Unplaced"/>
</dbReference>
<feature type="transmembrane region" description="Helical" evidence="14">
    <location>
        <begin position="137"/>
        <end position="157"/>
    </location>
</feature>
<dbReference type="GO" id="GO:0010972">
    <property type="term" value="P:negative regulation of G2/M transition of mitotic cell cycle"/>
    <property type="evidence" value="ECO:0007669"/>
    <property type="project" value="TreeGrafter"/>
</dbReference>
<keyword evidence="11 12" id="KW-0807">Transducer</keyword>
<comment type="subcellular location">
    <subcellularLocation>
        <location evidence="1">Cell membrane</location>
        <topology evidence="1">Multi-pass membrane protein</topology>
    </subcellularLocation>
</comment>
<dbReference type="InterPro" id="IPR017452">
    <property type="entry name" value="GPCR_Rhodpsn_7TM"/>
</dbReference>
<accession>A0A9Y4NGZ0</accession>
<keyword evidence="8" id="KW-1015">Disulfide bond</keyword>
<dbReference type="GeneID" id="103370011"/>
<dbReference type="Gene3D" id="1.20.1070.10">
    <property type="entry name" value="Rhodopsin 7-helix transmembrane proteins"/>
    <property type="match status" value="1"/>
</dbReference>
<dbReference type="PRINTS" id="PR01157">
    <property type="entry name" value="P2YPURNOCPTR"/>
</dbReference>
<reference evidence="17" key="1">
    <citation type="submission" date="2025-08" db="UniProtKB">
        <authorList>
            <consortium name="RefSeq"/>
        </authorList>
    </citation>
    <scope>IDENTIFICATION</scope>
</reference>
<gene>
    <name evidence="17" type="primary">LOC103370011</name>
</gene>
<dbReference type="FunFam" id="1.20.1070.10:FF:000065">
    <property type="entry name" value="G-protein coupled receptor 4"/>
    <property type="match status" value="1"/>
</dbReference>
<dbReference type="GO" id="GO:0000082">
    <property type="term" value="P:G1/S transition of mitotic cell cycle"/>
    <property type="evidence" value="ECO:0007669"/>
    <property type="project" value="TreeGrafter"/>
</dbReference>
<keyword evidence="10" id="KW-0325">Glycoprotein</keyword>
<evidence type="ECO:0000256" key="12">
    <source>
        <dbReference type="RuleBase" id="RU000688"/>
    </source>
</evidence>
<feature type="transmembrane region" description="Helical" evidence="14">
    <location>
        <begin position="185"/>
        <end position="206"/>
    </location>
</feature>
<evidence type="ECO:0000256" key="2">
    <source>
        <dbReference type="ARBA" id="ARBA00010663"/>
    </source>
</evidence>
<dbReference type="GO" id="GO:0005886">
    <property type="term" value="C:plasma membrane"/>
    <property type="evidence" value="ECO:0007669"/>
    <property type="project" value="UniProtKB-SubCell"/>
</dbReference>
<evidence type="ECO:0000256" key="6">
    <source>
        <dbReference type="ARBA" id="ARBA00023040"/>
    </source>
</evidence>
<dbReference type="GO" id="GO:0004930">
    <property type="term" value="F:G protein-coupled receptor activity"/>
    <property type="evidence" value="ECO:0007669"/>
    <property type="project" value="UniProtKB-KW"/>
</dbReference>
<dbReference type="AlphaFoldDB" id="A0A9Y4NGZ0"/>
<evidence type="ECO:0000256" key="8">
    <source>
        <dbReference type="ARBA" id="ARBA00023157"/>
    </source>
</evidence>
<evidence type="ECO:0000256" key="1">
    <source>
        <dbReference type="ARBA" id="ARBA00004651"/>
    </source>
</evidence>
<feature type="transmembrane region" description="Helical" evidence="14">
    <location>
        <begin position="97"/>
        <end position="116"/>
    </location>
</feature>
<evidence type="ECO:0000256" key="9">
    <source>
        <dbReference type="ARBA" id="ARBA00023170"/>
    </source>
</evidence>
<evidence type="ECO:0000259" key="15">
    <source>
        <dbReference type="PROSITE" id="PS50262"/>
    </source>
</evidence>
<dbReference type="PROSITE" id="PS00237">
    <property type="entry name" value="G_PROTEIN_RECEP_F1_1"/>
    <property type="match status" value="1"/>
</dbReference>
<dbReference type="PANTHER" id="PTHR24234">
    <property type="entry name" value="LYSOPHOSPHATIDIC ACID RECEPTOR 5/SPHINGOSYLPHOSPHORYLCHOLINE RECEPTOR"/>
    <property type="match status" value="1"/>
</dbReference>
<dbReference type="PRINTS" id="PR00237">
    <property type="entry name" value="GPCRRHODOPSN"/>
</dbReference>
<evidence type="ECO:0000313" key="17">
    <source>
        <dbReference type="RefSeq" id="XP_008297133.1"/>
    </source>
</evidence>
<sequence>MLETVSMKNQSCVPPYDAGSLPLTMLYSSVFIVGLPTNLLTVLLTWLQVRRKNVLGIYLFGLSLCDLTYLGTLPVWADYVFHGHSWRWSSVACKLTGYIFFNNMYISIFLLCCISCDRYIAVVYSVESRGLRRGRHAILITLTIVLVVALGHIPVFTMKEGNATEGSRRCFEPSQSSATVTGFSYARFIIGFLIPLLLLVVTNRGILVNVQRSTGLREEQKQRVRQLAVAVVVLFLVCFAPYHVILLIRAIIFHFPHLEDGTCLFETTMYTPYTISLGLSTINSAINPILYVLSSDNIRKELSRGLAQFCGRAMLRPRSNSSQNKIQPSNNSLELHIGTETERQTAGTPPGS</sequence>
<feature type="transmembrane region" description="Helical" evidence="14">
    <location>
        <begin position="25"/>
        <end position="47"/>
    </location>
</feature>
<name>A0A9Y4NGZ0_9TELE</name>
<evidence type="ECO:0000256" key="14">
    <source>
        <dbReference type="SAM" id="Phobius"/>
    </source>
</evidence>
<keyword evidence="6 12" id="KW-0297">G-protein coupled receptor</keyword>
<evidence type="ECO:0000256" key="7">
    <source>
        <dbReference type="ARBA" id="ARBA00023136"/>
    </source>
</evidence>
<feature type="compositionally biased region" description="Polar residues" evidence="13">
    <location>
        <begin position="318"/>
        <end position="333"/>
    </location>
</feature>
<proteinExistence type="inferred from homology"/>
<protein>
    <submittedName>
        <fullName evidence="17">Probable G-protein coupled receptor 132</fullName>
    </submittedName>
</protein>
<comment type="similarity">
    <text evidence="2 12">Belongs to the G-protein coupled receptor 1 family.</text>
</comment>
<dbReference type="Pfam" id="PF00001">
    <property type="entry name" value="7tm_1"/>
    <property type="match status" value="1"/>
</dbReference>
<keyword evidence="3" id="KW-1003">Cell membrane</keyword>
<evidence type="ECO:0000256" key="10">
    <source>
        <dbReference type="ARBA" id="ARBA00023180"/>
    </source>
</evidence>
<keyword evidence="5 14" id="KW-1133">Transmembrane helix</keyword>
<evidence type="ECO:0000256" key="11">
    <source>
        <dbReference type="ARBA" id="ARBA00023224"/>
    </source>
</evidence>
<dbReference type="InterPro" id="IPR000276">
    <property type="entry name" value="GPCR_Rhodpsn"/>
</dbReference>
<evidence type="ECO:0000256" key="3">
    <source>
        <dbReference type="ARBA" id="ARBA00022475"/>
    </source>
</evidence>
<feature type="transmembrane region" description="Helical" evidence="14">
    <location>
        <begin position="273"/>
        <end position="294"/>
    </location>
</feature>
<feature type="transmembrane region" description="Helical" evidence="14">
    <location>
        <begin position="227"/>
        <end position="253"/>
    </location>
</feature>
<evidence type="ECO:0000256" key="5">
    <source>
        <dbReference type="ARBA" id="ARBA00022989"/>
    </source>
</evidence>
<evidence type="ECO:0000313" key="16">
    <source>
        <dbReference type="Proteomes" id="UP000694891"/>
    </source>
</evidence>
<evidence type="ECO:0000256" key="4">
    <source>
        <dbReference type="ARBA" id="ARBA00022692"/>
    </source>
</evidence>
<feature type="domain" description="G-protein coupled receptors family 1 profile" evidence="15">
    <location>
        <begin position="37"/>
        <end position="291"/>
    </location>
</feature>
<keyword evidence="9 12" id="KW-0675">Receptor</keyword>
<evidence type="ECO:0000256" key="13">
    <source>
        <dbReference type="SAM" id="MobiDB-lite"/>
    </source>
</evidence>
<feature type="transmembrane region" description="Helical" evidence="14">
    <location>
        <begin position="54"/>
        <end position="77"/>
    </location>
</feature>
<keyword evidence="4 12" id="KW-0812">Transmembrane</keyword>
<dbReference type="RefSeq" id="XP_008297133.1">
    <property type="nucleotide sequence ID" value="XM_008298911.1"/>
</dbReference>
<organism evidence="16 17">
    <name type="scientific">Stegastes partitus</name>
    <name type="common">bicolor damselfish</name>
    <dbReference type="NCBI Taxonomy" id="144197"/>
    <lineage>
        <taxon>Eukaryota</taxon>
        <taxon>Metazoa</taxon>
        <taxon>Chordata</taxon>
        <taxon>Craniata</taxon>
        <taxon>Vertebrata</taxon>
        <taxon>Euteleostomi</taxon>
        <taxon>Actinopterygii</taxon>
        <taxon>Neopterygii</taxon>
        <taxon>Teleostei</taxon>
        <taxon>Neoteleostei</taxon>
        <taxon>Acanthomorphata</taxon>
        <taxon>Ovalentaria</taxon>
        <taxon>Pomacentridae</taxon>
        <taxon>Stegastes</taxon>
    </lineage>
</organism>
<dbReference type="PROSITE" id="PS50262">
    <property type="entry name" value="G_PROTEIN_RECEP_F1_2"/>
    <property type="match status" value="1"/>
</dbReference>
<feature type="region of interest" description="Disordered" evidence="13">
    <location>
        <begin position="318"/>
        <end position="352"/>
    </location>
</feature>
<keyword evidence="7 14" id="KW-0472">Membrane</keyword>
<dbReference type="SUPFAM" id="SSF81321">
    <property type="entry name" value="Family A G protein-coupled receptor-like"/>
    <property type="match status" value="1"/>
</dbReference>